<dbReference type="InterPro" id="IPR016763">
    <property type="entry name" value="VAP"/>
</dbReference>
<dbReference type="GO" id="GO:0090158">
    <property type="term" value="P:endoplasmic reticulum membrane organization"/>
    <property type="evidence" value="ECO:0007669"/>
    <property type="project" value="TreeGrafter"/>
</dbReference>
<dbReference type="PANTHER" id="PTHR10809">
    <property type="entry name" value="VESICLE-ASSOCIATED MEMBRANE PROTEIN-ASSOCIATED PROTEIN"/>
    <property type="match status" value="1"/>
</dbReference>
<feature type="compositionally biased region" description="Polar residues" evidence="6">
    <location>
        <begin position="232"/>
        <end position="245"/>
    </location>
</feature>
<feature type="region of interest" description="Disordered" evidence="6">
    <location>
        <begin position="179"/>
        <end position="214"/>
    </location>
</feature>
<dbReference type="PANTHER" id="PTHR10809:SF6">
    <property type="entry name" value="AT11025P-RELATED"/>
    <property type="match status" value="1"/>
</dbReference>
<dbReference type="GO" id="GO:0005886">
    <property type="term" value="C:plasma membrane"/>
    <property type="evidence" value="ECO:0007669"/>
    <property type="project" value="TreeGrafter"/>
</dbReference>
<keyword evidence="10" id="KW-1185">Reference proteome</keyword>
<protein>
    <recommendedName>
        <fullName evidence="8">MSP domain-containing protein</fullName>
    </recommendedName>
</protein>
<organism evidence="9 10">
    <name type="scientific">Cyclocybe aegerita</name>
    <name type="common">Black poplar mushroom</name>
    <name type="synonym">Agrocybe aegerita</name>
    <dbReference type="NCBI Taxonomy" id="1973307"/>
    <lineage>
        <taxon>Eukaryota</taxon>
        <taxon>Fungi</taxon>
        <taxon>Dikarya</taxon>
        <taxon>Basidiomycota</taxon>
        <taxon>Agaricomycotina</taxon>
        <taxon>Agaricomycetes</taxon>
        <taxon>Agaricomycetidae</taxon>
        <taxon>Agaricales</taxon>
        <taxon>Agaricineae</taxon>
        <taxon>Bolbitiaceae</taxon>
        <taxon>Cyclocybe</taxon>
    </lineage>
</organism>
<dbReference type="InterPro" id="IPR013783">
    <property type="entry name" value="Ig-like_fold"/>
</dbReference>
<evidence type="ECO:0000256" key="7">
    <source>
        <dbReference type="SAM" id="Phobius"/>
    </source>
</evidence>
<proteinExistence type="inferred from homology"/>
<feature type="region of interest" description="Disordered" evidence="6">
    <location>
        <begin position="135"/>
        <end position="164"/>
    </location>
</feature>
<accession>A0A8S0WQR2</accession>
<evidence type="ECO:0000259" key="8">
    <source>
        <dbReference type="PROSITE" id="PS50202"/>
    </source>
</evidence>
<reference evidence="9 10" key="1">
    <citation type="submission" date="2020-01" db="EMBL/GenBank/DDBJ databases">
        <authorList>
            <person name="Gupta K D."/>
        </authorList>
    </citation>
    <scope>NUCLEOTIDE SEQUENCE [LARGE SCALE GENOMIC DNA]</scope>
</reference>
<dbReference type="EMBL" id="CACVBS010000068">
    <property type="protein sequence ID" value="CAA7268437.1"/>
    <property type="molecule type" value="Genomic_DNA"/>
</dbReference>
<evidence type="ECO:0000256" key="5">
    <source>
        <dbReference type="ARBA" id="ARBA00023136"/>
    </source>
</evidence>
<dbReference type="Proteomes" id="UP000467700">
    <property type="component" value="Unassembled WGS sequence"/>
</dbReference>
<name>A0A8S0WQR2_CYCAE</name>
<dbReference type="PROSITE" id="PS50202">
    <property type="entry name" value="MSP"/>
    <property type="match status" value="1"/>
</dbReference>
<feature type="transmembrane region" description="Helical" evidence="7">
    <location>
        <begin position="311"/>
        <end position="330"/>
    </location>
</feature>
<feature type="domain" description="MSP" evidence="8">
    <location>
        <begin position="3"/>
        <end position="130"/>
    </location>
</feature>
<evidence type="ECO:0000256" key="2">
    <source>
        <dbReference type="ARBA" id="ARBA00008932"/>
    </source>
</evidence>
<comment type="similarity">
    <text evidence="2">Belongs to the VAMP-associated protein (VAP) (TC 9.B.17) family.</text>
</comment>
<evidence type="ECO:0000256" key="3">
    <source>
        <dbReference type="ARBA" id="ARBA00022692"/>
    </source>
</evidence>
<feature type="region of interest" description="Disordered" evidence="6">
    <location>
        <begin position="229"/>
        <end position="255"/>
    </location>
</feature>
<comment type="caution">
    <text evidence="9">The sequence shown here is derived from an EMBL/GenBank/DDBJ whole genome shotgun (WGS) entry which is preliminary data.</text>
</comment>
<dbReference type="InterPro" id="IPR000535">
    <property type="entry name" value="MSP_dom"/>
</dbReference>
<gene>
    <name evidence="9" type="ORF">AAE3_LOCUS10733</name>
</gene>
<dbReference type="GO" id="GO:0033149">
    <property type="term" value="F:FFAT motif binding"/>
    <property type="evidence" value="ECO:0007669"/>
    <property type="project" value="TreeGrafter"/>
</dbReference>
<comment type="subcellular location">
    <subcellularLocation>
        <location evidence="1">Membrane</location>
        <topology evidence="1">Single-pass type IV membrane protein</topology>
    </subcellularLocation>
</comment>
<keyword evidence="5 7" id="KW-0472">Membrane</keyword>
<keyword evidence="4 7" id="KW-1133">Transmembrane helix</keyword>
<dbReference type="GO" id="GO:0061817">
    <property type="term" value="P:endoplasmic reticulum-plasma membrane tethering"/>
    <property type="evidence" value="ECO:0007669"/>
    <property type="project" value="TreeGrafter"/>
</dbReference>
<evidence type="ECO:0000313" key="9">
    <source>
        <dbReference type="EMBL" id="CAA7268437.1"/>
    </source>
</evidence>
<dbReference type="OrthoDB" id="264603at2759"/>
<dbReference type="Pfam" id="PF00635">
    <property type="entry name" value="Motile_Sperm"/>
    <property type="match status" value="1"/>
</dbReference>
<evidence type="ECO:0000256" key="4">
    <source>
        <dbReference type="ARBA" id="ARBA00022989"/>
    </source>
</evidence>
<evidence type="ECO:0000256" key="6">
    <source>
        <dbReference type="SAM" id="MobiDB-lite"/>
    </source>
</evidence>
<dbReference type="GO" id="GO:0005789">
    <property type="term" value="C:endoplasmic reticulum membrane"/>
    <property type="evidence" value="ECO:0007669"/>
    <property type="project" value="InterPro"/>
</dbReference>
<keyword evidence="3 7" id="KW-0812">Transmembrane</keyword>
<dbReference type="Gene3D" id="2.60.40.10">
    <property type="entry name" value="Immunoglobulins"/>
    <property type="match status" value="1"/>
</dbReference>
<evidence type="ECO:0000313" key="10">
    <source>
        <dbReference type="Proteomes" id="UP000467700"/>
    </source>
</evidence>
<dbReference type="SUPFAM" id="SSF49354">
    <property type="entry name" value="PapD-like"/>
    <property type="match status" value="1"/>
</dbReference>
<evidence type="ECO:0000256" key="1">
    <source>
        <dbReference type="ARBA" id="ARBA00004211"/>
    </source>
</evidence>
<dbReference type="AlphaFoldDB" id="A0A8S0WQR2"/>
<dbReference type="InterPro" id="IPR008962">
    <property type="entry name" value="PapD-like_sf"/>
</dbReference>
<sequence length="331" mass="36370">MDILSLSPNATLDFAGPFAQASKPTVQLTVTNSTGSTLHFRIKTTAPKLYAARPGVGKIRKLESVVVYITLHGLTEEPPASFKCKDKFLIQAFTVTSDQDRMDGKELWDLAYKDASDIHVHQRKLRVVYLPPGEAPAQAEGGEGVEKAPSIHVERPQEDDNENLTVDRLLIDAAYRAQRDSVGQEATHLDDPSTDAQREEETQSHEAPPAPSLVQVGHEISVAHTELGLAESRSSSESNQDTSPPRVQEVEAVTESTVQRKRSLDVTNETTASKSLKLDELVALEEKTITITEVVVPKDLASPVPIYEQGIPVWIVCILVSTTFVFTYIFM</sequence>
<feature type="compositionally biased region" description="Basic and acidic residues" evidence="6">
    <location>
        <begin position="187"/>
        <end position="204"/>
    </location>
</feature>